<keyword evidence="2" id="KW-1185">Reference proteome</keyword>
<dbReference type="InParanoid" id="D4H6R3"/>
<dbReference type="STRING" id="522772.Dacet_1003"/>
<name>D4H6R3_DENA2</name>
<evidence type="ECO:0000313" key="1">
    <source>
        <dbReference type="EMBL" id="ADD67779.1"/>
    </source>
</evidence>
<dbReference type="PaxDb" id="522772-Dacet_1003"/>
<gene>
    <name evidence="1" type="ordered locus">Dacet_1003</name>
</gene>
<dbReference type="EMBL" id="CP001968">
    <property type="protein sequence ID" value="ADD67779.1"/>
    <property type="molecule type" value="Genomic_DNA"/>
</dbReference>
<reference evidence="1 2" key="1">
    <citation type="journal article" date="2010" name="Stand. Genomic Sci.">
        <title>Complete genome sequence of Denitrovibrio acetiphilus type strain (N2460).</title>
        <authorList>
            <person name="Kiss H."/>
            <person name="Lang E."/>
            <person name="Lapidus A."/>
            <person name="Copeland A."/>
            <person name="Nolan M."/>
            <person name="Glavina Del Rio T."/>
            <person name="Chen F."/>
            <person name="Lucas S."/>
            <person name="Tice H."/>
            <person name="Cheng J.F."/>
            <person name="Han C."/>
            <person name="Goodwin L."/>
            <person name="Pitluck S."/>
            <person name="Liolios K."/>
            <person name="Pati A."/>
            <person name="Ivanova N."/>
            <person name="Mavromatis K."/>
            <person name="Chen A."/>
            <person name="Palaniappan K."/>
            <person name="Land M."/>
            <person name="Hauser L."/>
            <person name="Chang Y.J."/>
            <person name="Jeffries C.D."/>
            <person name="Detter J.C."/>
            <person name="Brettin T."/>
            <person name="Spring S."/>
            <person name="Rohde M."/>
            <person name="Goker M."/>
            <person name="Woyke T."/>
            <person name="Bristow J."/>
            <person name="Eisen J.A."/>
            <person name="Markowitz V."/>
            <person name="Hugenholtz P."/>
            <person name="Kyrpides N.C."/>
            <person name="Klenk H.P."/>
        </authorList>
    </citation>
    <scope>NUCLEOTIDE SEQUENCE [LARGE SCALE GENOMIC DNA]</scope>
    <source>
        <strain evidence="2">DSM 12809 / NBRC 114555 / N2460</strain>
    </source>
</reference>
<dbReference type="Proteomes" id="UP000002012">
    <property type="component" value="Chromosome"/>
</dbReference>
<sequence length="270" mass="30026">MNDKTIRIMQEQLVIVEKYMKDLEEASDKKTLMEAISTCSHSIKSQYPDLEDIADDYCDRSQTDEELKRISDTIGKLLSTEVTKFYGKMGQYMADSDFMETFAEFDIVVGNNPLFGVNQFGGDVAAEVSKSIAGGLDGMATQMIADSTEIDESSIKGITNVMDSFLGLSQRYVAKMQEASTARKAVTATDAFVSSIKKMIPEMKQHSDQLKLLMAKKEKPEQILNMAESLRKTLGDDLKAVMKDKEELLADHKVQKSVSKLGAVLNEVPF</sequence>
<dbReference type="KEGG" id="dap:Dacet_1003"/>
<proteinExistence type="predicted"/>
<dbReference type="HOGENOM" id="CLU_1029432_0_0_0"/>
<organism evidence="1 2">
    <name type="scientific">Denitrovibrio acetiphilus (strain DSM 12809 / NBRC 114555 / N2460)</name>
    <dbReference type="NCBI Taxonomy" id="522772"/>
    <lineage>
        <taxon>Bacteria</taxon>
        <taxon>Pseudomonadati</taxon>
        <taxon>Deferribacterota</taxon>
        <taxon>Deferribacteres</taxon>
        <taxon>Deferribacterales</taxon>
        <taxon>Geovibrionaceae</taxon>
        <taxon>Denitrovibrio</taxon>
    </lineage>
</organism>
<accession>D4H6R3</accession>
<dbReference type="AlphaFoldDB" id="D4H6R3"/>
<evidence type="ECO:0000313" key="2">
    <source>
        <dbReference type="Proteomes" id="UP000002012"/>
    </source>
</evidence>
<dbReference type="RefSeq" id="WP_013010310.1">
    <property type="nucleotide sequence ID" value="NC_013943.1"/>
</dbReference>
<protein>
    <submittedName>
        <fullName evidence="1">Uncharacterized protein</fullName>
    </submittedName>
</protein>